<accession>A0ABQ8U8Q0</accession>
<organism evidence="2 3">
    <name type="scientific">Paratrimastix pyriformis</name>
    <dbReference type="NCBI Taxonomy" id="342808"/>
    <lineage>
        <taxon>Eukaryota</taxon>
        <taxon>Metamonada</taxon>
        <taxon>Preaxostyla</taxon>
        <taxon>Paratrimastigidae</taxon>
        <taxon>Paratrimastix</taxon>
    </lineage>
</organism>
<protein>
    <recommendedName>
        <fullName evidence="4">Acyltransferase 3 domain-containing protein</fullName>
    </recommendedName>
</protein>
<evidence type="ECO:0000256" key="1">
    <source>
        <dbReference type="SAM" id="Phobius"/>
    </source>
</evidence>
<keyword evidence="1" id="KW-0472">Membrane</keyword>
<keyword evidence="3" id="KW-1185">Reference proteome</keyword>
<feature type="transmembrane region" description="Helical" evidence="1">
    <location>
        <begin position="382"/>
        <end position="402"/>
    </location>
</feature>
<feature type="transmembrane region" description="Helical" evidence="1">
    <location>
        <begin position="235"/>
        <end position="257"/>
    </location>
</feature>
<keyword evidence="1" id="KW-1133">Transmembrane helix</keyword>
<gene>
    <name evidence="2" type="ORF">PAPYR_9297</name>
</gene>
<keyword evidence="1" id="KW-0812">Transmembrane</keyword>
<feature type="transmembrane region" description="Helical" evidence="1">
    <location>
        <begin position="319"/>
        <end position="339"/>
    </location>
</feature>
<name>A0ABQ8U8Q0_9EUKA</name>
<evidence type="ECO:0008006" key="4">
    <source>
        <dbReference type="Google" id="ProtNLM"/>
    </source>
</evidence>
<reference evidence="2" key="1">
    <citation type="journal article" date="2022" name="bioRxiv">
        <title>Genomics of Preaxostyla Flagellates Illuminates Evolutionary Transitions and the Path Towards Mitochondrial Loss.</title>
        <authorList>
            <person name="Novak L.V.F."/>
            <person name="Treitli S.C."/>
            <person name="Pyrih J."/>
            <person name="Halakuc P."/>
            <person name="Pipaliya S.V."/>
            <person name="Vacek V."/>
            <person name="Brzon O."/>
            <person name="Soukal P."/>
            <person name="Eme L."/>
            <person name="Dacks J.B."/>
            <person name="Karnkowska A."/>
            <person name="Elias M."/>
            <person name="Hampl V."/>
        </authorList>
    </citation>
    <scope>NUCLEOTIDE SEQUENCE</scope>
    <source>
        <strain evidence="2">RCP-MX</strain>
    </source>
</reference>
<dbReference type="Proteomes" id="UP001141327">
    <property type="component" value="Unassembled WGS sequence"/>
</dbReference>
<feature type="transmembrane region" description="Helical" evidence="1">
    <location>
        <begin position="127"/>
        <end position="147"/>
    </location>
</feature>
<proteinExistence type="predicted"/>
<sequence>MHLARHSPGNPAVLPTASPPASEEEHLNFIDWIRFFGFVVVVYCHGIDWVRWTSTDPTEDFSGLWFKYRTYLQMLSTFFFISSFPMVSARRLTYKKLVKRTVSLGLFFLLGIATVTPMFLIRGQLNIYHLWFLGVLMLLTLLSYGAFRLSFYRTRVDYLYVAVAGAVYFGMGMLFQFLPYWSPIRLGALAPSVCYVLFCLRKHLPWPLMVACIFMSDVLAAVGCAPFPSDIDAHTFGYFLAAPLLSHSHLFWAGFYCREFMGWVHAHPAHKTFIGACAGLFVIIPSLPFRTTNFFFGAGVPAYTHKIDGFGAAGEAVDIGATAVLVCSRWAYNLIWFLAGPVLDGLRTPEFLGFAGIFIYLFHPLFIWMISNLVRSALSPEIRLLLYWVVGLGGSAGVAWLAMQLRRRPRPKVAASDPYHV</sequence>
<evidence type="ECO:0000313" key="2">
    <source>
        <dbReference type="EMBL" id="KAJ4455697.1"/>
    </source>
</evidence>
<dbReference type="EMBL" id="JAPMOS010000096">
    <property type="protein sequence ID" value="KAJ4455697.1"/>
    <property type="molecule type" value="Genomic_DNA"/>
</dbReference>
<feature type="transmembrane region" description="Helical" evidence="1">
    <location>
        <begin position="269"/>
        <end position="287"/>
    </location>
</feature>
<comment type="caution">
    <text evidence="2">The sequence shown here is derived from an EMBL/GenBank/DDBJ whole genome shotgun (WGS) entry which is preliminary data.</text>
</comment>
<feature type="transmembrane region" description="Helical" evidence="1">
    <location>
        <begin position="70"/>
        <end position="89"/>
    </location>
</feature>
<evidence type="ECO:0000313" key="3">
    <source>
        <dbReference type="Proteomes" id="UP001141327"/>
    </source>
</evidence>
<feature type="transmembrane region" description="Helical" evidence="1">
    <location>
        <begin position="351"/>
        <end position="370"/>
    </location>
</feature>
<feature type="transmembrane region" description="Helical" evidence="1">
    <location>
        <begin position="159"/>
        <end position="178"/>
    </location>
</feature>
<feature type="transmembrane region" description="Helical" evidence="1">
    <location>
        <begin position="208"/>
        <end position="229"/>
    </location>
</feature>
<feature type="transmembrane region" description="Helical" evidence="1">
    <location>
        <begin position="101"/>
        <end position="121"/>
    </location>
</feature>